<gene>
    <name evidence="2" type="primary">10</name>
    <name evidence="2" type="ORF">SEA_EPONINE_10</name>
</gene>
<dbReference type="RefSeq" id="YP_009950351.1">
    <property type="nucleotide sequence ID" value="NC_051590.1"/>
</dbReference>
<reference evidence="2 3" key="1">
    <citation type="submission" date="2020-01" db="EMBL/GenBank/DDBJ databases">
        <authorList>
            <person name="Mansi R."/>
            <person name="Bartek K."/>
            <person name="Buck J.M."/>
            <person name="Mohammed H.T."/>
            <person name="Kenna M.A."/>
            <person name="Ware V.C."/>
            <person name="Garlena R.A."/>
            <person name="Russell D.A."/>
            <person name="Pope W.H."/>
            <person name="Jacobs-Sera D."/>
            <person name="Hatfull G.F."/>
        </authorList>
    </citation>
    <scope>NUCLEOTIDE SEQUENCE [LARGE SCALE GENOMIC DNA]</scope>
</reference>
<dbReference type="KEGG" id="vg:60321848"/>
<dbReference type="InterPro" id="IPR021145">
    <property type="entry name" value="Portal_protein_SPP1_Gp6-like"/>
</dbReference>
<dbReference type="GeneID" id="60321848"/>
<dbReference type="Proteomes" id="UP000503362">
    <property type="component" value="Segment"/>
</dbReference>
<feature type="region of interest" description="Disordered" evidence="1">
    <location>
        <begin position="498"/>
        <end position="531"/>
    </location>
</feature>
<accession>A0A6G6XSN6</accession>
<evidence type="ECO:0000313" key="3">
    <source>
        <dbReference type="Proteomes" id="UP000503362"/>
    </source>
</evidence>
<dbReference type="EMBL" id="MN945904">
    <property type="protein sequence ID" value="QIG61789.1"/>
    <property type="molecule type" value="Genomic_DNA"/>
</dbReference>
<name>A0A6G6XSN6_9CAUD</name>
<sequence length="531" mass="58361">MRGGSMTTAIPAPVDYEPIDGVDDLDETEWPDDALTEREVGKLVADLWQLQVTELAWLDRIYEYVKGLRGVPEVPEGASDEVKELARLSVKNVLALVRDSFAQNLSVVGYRTAGAADNHPAWEIWQRNRMDARQAEVYRPALTYGASYVTVLPGEDGPVLRTRSPRQLLAVYDDPVLDAWPQYAVETWVTQKDAKPHRLGQLYDDKYVYELDFGALTKSEIEGGKTRPLRLRSVLSVTPHHAVFEGKPVCPVVRFVNARDADDMIVGEIAPLILLQQAINSVNFDRLIVCRFGANPQRVISGWTGSKDKVLKASALRVWTFEDPEVRAQAFPPASVEPYNAVLDEMLQHVAMVAQISPSQVTGKMINVSAEALAAAEANQQRKLAAKRESFGESWEQALRLAVAMDRATRDDDELLDDELTDLDGDGVPDDAAAEVIWRDTEARSFGAVVDGVTKLAGQGVPIEYLLPLVPGMTQQQITAIKQAMRGGNVKALVDRLLQQPPPPPAEAPPLNEVRQTADQAPAESDDAGSS</sequence>
<proteinExistence type="predicted"/>
<protein>
    <submittedName>
        <fullName evidence="2">Portal protein</fullName>
    </submittedName>
</protein>
<evidence type="ECO:0000256" key="1">
    <source>
        <dbReference type="SAM" id="MobiDB-lite"/>
    </source>
</evidence>
<dbReference type="Pfam" id="PF05133">
    <property type="entry name" value="SPP1_portal"/>
    <property type="match status" value="1"/>
</dbReference>
<evidence type="ECO:0000313" key="2">
    <source>
        <dbReference type="EMBL" id="QIG61789.1"/>
    </source>
</evidence>
<organism evidence="2 3">
    <name type="scientific">Mycobacterium phage Eponine</name>
    <dbReference type="NCBI Taxonomy" id="2708631"/>
    <lineage>
        <taxon>Viruses</taxon>
        <taxon>Duplodnaviria</taxon>
        <taxon>Heunggongvirae</taxon>
        <taxon>Uroviricota</taxon>
        <taxon>Caudoviricetes</taxon>
        <taxon>Weiservirinae</taxon>
        <taxon>Fionnbharthvirus</taxon>
        <taxon>Fionnbharthvirus eponine</taxon>
    </lineage>
</organism>
<keyword evidence="3" id="KW-1185">Reference proteome</keyword>